<name>A0A699X1M6_TANCI</name>
<reference evidence="2" key="1">
    <citation type="journal article" date="2019" name="Sci. Rep.">
        <title>Draft genome of Tanacetum cinerariifolium, the natural source of mosquito coil.</title>
        <authorList>
            <person name="Yamashiro T."/>
            <person name="Shiraishi A."/>
            <person name="Satake H."/>
            <person name="Nakayama K."/>
        </authorList>
    </citation>
    <scope>NUCLEOTIDE SEQUENCE</scope>
</reference>
<feature type="non-terminal residue" evidence="2">
    <location>
        <position position="1"/>
    </location>
</feature>
<keyword evidence="1" id="KW-0472">Membrane</keyword>
<evidence type="ECO:0000313" key="2">
    <source>
        <dbReference type="EMBL" id="GFD53657.1"/>
    </source>
</evidence>
<gene>
    <name evidence="2" type="ORF">Tci_925626</name>
</gene>
<sequence length="101" mass="10977">VSLKLSKAKLDPIKKFDWLGPPDLQFGLSSDDFNKGRSKKHHEAFLAAVAAVLIQTSLIVTATLTVYHQPTRRSTSSEPKSYGYPCYLAGSLLLPSGIALC</sequence>
<keyword evidence="1" id="KW-0812">Transmembrane</keyword>
<feature type="transmembrane region" description="Helical" evidence="1">
    <location>
        <begin position="82"/>
        <end position="100"/>
    </location>
</feature>
<keyword evidence="1" id="KW-1133">Transmembrane helix</keyword>
<organism evidence="2">
    <name type="scientific">Tanacetum cinerariifolium</name>
    <name type="common">Dalmatian daisy</name>
    <name type="synonym">Chrysanthemum cinerariifolium</name>
    <dbReference type="NCBI Taxonomy" id="118510"/>
    <lineage>
        <taxon>Eukaryota</taxon>
        <taxon>Viridiplantae</taxon>
        <taxon>Streptophyta</taxon>
        <taxon>Embryophyta</taxon>
        <taxon>Tracheophyta</taxon>
        <taxon>Spermatophyta</taxon>
        <taxon>Magnoliopsida</taxon>
        <taxon>eudicotyledons</taxon>
        <taxon>Gunneridae</taxon>
        <taxon>Pentapetalae</taxon>
        <taxon>asterids</taxon>
        <taxon>campanulids</taxon>
        <taxon>Asterales</taxon>
        <taxon>Asteraceae</taxon>
        <taxon>Asteroideae</taxon>
        <taxon>Anthemideae</taxon>
        <taxon>Anthemidinae</taxon>
        <taxon>Tanacetum</taxon>
    </lineage>
</organism>
<comment type="caution">
    <text evidence="2">The sequence shown here is derived from an EMBL/GenBank/DDBJ whole genome shotgun (WGS) entry which is preliminary data.</text>
</comment>
<dbReference type="AlphaFoldDB" id="A0A699X1M6"/>
<proteinExistence type="predicted"/>
<dbReference type="EMBL" id="BKCJ011796938">
    <property type="protein sequence ID" value="GFD53657.1"/>
    <property type="molecule type" value="Genomic_DNA"/>
</dbReference>
<feature type="transmembrane region" description="Helical" evidence="1">
    <location>
        <begin position="44"/>
        <end position="67"/>
    </location>
</feature>
<protein>
    <submittedName>
        <fullName evidence="2">Uncharacterized protein</fullName>
    </submittedName>
</protein>
<feature type="non-terminal residue" evidence="2">
    <location>
        <position position="101"/>
    </location>
</feature>
<accession>A0A699X1M6</accession>
<evidence type="ECO:0000256" key="1">
    <source>
        <dbReference type="SAM" id="Phobius"/>
    </source>
</evidence>